<protein>
    <recommendedName>
        <fullName evidence="4">Lipoprotein</fullName>
    </recommendedName>
</protein>
<comment type="caution">
    <text evidence="2">The sequence shown here is derived from an EMBL/GenBank/DDBJ whole genome shotgun (WGS) entry which is preliminary data.</text>
</comment>
<evidence type="ECO:0000313" key="3">
    <source>
        <dbReference type="Proteomes" id="UP000321307"/>
    </source>
</evidence>
<dbReference type="AlphaFoldDB" id="A0A9X9G080"/>
<evidence type="ECO:0008006" key="4">
    <source>
        <dbReference type="Google" id="ProtNLM"/>
    </source>
</evidence>
<evidence type="ECO:0000256" key="1">
    <source>
        <dbReference type="SAM" id="SignalP"/>
    </source>
</evidence>
<organism evidence="2 3">
    <name type="scientific">Serratia ureilytica</name>
    <dbReference type="NCBI Taxonomy" id="300181"/>
    <lineage>
        <taxon>Bacteria</taxon>
        <taxon>Pseudomonadati</taxon>
        <taxon>Pseudomonadota</taxon>
        <taxon>Gammaproteobacteria</taxon>
        <taxon>Enterobacterales</taxon>
        <taxon>Yersiniaceae</taxon>
        <taxon>Serratia</taxon>
    </lineage>
</organism>
<accession>A0A9X9G080</accession>
<feature type="signal peptide" evidence="1">
    <location>
        <begin position="1"/>
        <end position="32"/>
    </location>
</feature>
<keyword evidence="1" id="KW-0732">Signal</keyword>
<gene>
    <name evidence="2" type="ORF">FOT63_25785</name>
</gene>
<evidence type="ECO:0000313" key="2">
    <source>
        <dbReference type="EMBL" id="TXE22195.1"/>
    </source>
</evidence>
<feature type="chain" id="PRO_5040931597" description="Lipoprotein" evidence="1">
    <location>
        <begin position="33"/>
        <end position="84"/>
    </location>
</feature>
<dbReference type="Proteomes" id="UP000321307">
    <property type="component" value="Unassembled WGS sequence"/>
</dbReference>
<sequence length="84" mass="8820">MHKSPSPSWHRIVSWRNSRIGLLLTASVLATACSAVSFTRATGAQGQSLTNAEVQPGNTVVLTYPNGSACIDTNPGESHSCKGH</sequence>
<dbReference type="EMBL" id="VOUP01000056">
    <property type="protein sequence ID" value="TXE22195.1"/>
    <property type="molecule type" value="Genomic_DNA"/>
</dbReference>
<proteinExistence type="predicted"/>
<reference evidence="2 3" key="1">
    <citation type="submission" date="2019-07" db="EMBL/GenBank/DDBJ databases">
        <title>Serratia strains were isolated from fresh produce.</title>
        <authorList>
            <person name="Cho G.-S."/>
            <person name="Stein M."/>
            <person name="Lee W."/>
            <person name="Suh S.H."/>
            <person name="Franz C.M.A.P."/>
        </authorList>
    </citation>
    <scope>NUCLEOTIDE SEQUENCE [LARGE SCALE GENOMIC DNA]</scope>
    <source>
        <strain evidence="2 3">S17</strain>
    </source>
</reference>
<name>A0A9X9G080_9GAMM</name>
<dbReference type="PROSITE" id="PS51257">
    <property type="entry name" value="PROKAR_LIPOPROTEIN"/>
    <property type="match status" value="1"/>
</dbReference>